<name>A0AAV1J8X2_9NEOP</name>
<dbReference type="Pfam" id="PF00581">
    <property type="entry name" value="Rhodanese"/>
    <property type="match status" value="1"/>
</dbReference>
<evidence type="ECO:0000259" key="1">
    <source>
        <dbReference type="PROSITE" id="PS50206"/>
    </source>
</evidence>
<dbReference type="SUPFAM" id="SSF52821">
    <property type="entry name" value="Rhodanese/Cell cycle control phosphatase"/>
    <property type="match status" value="1"/>
</dbReference>
<dbReference type="Proteomes" id="UP001497472">
    <property type="component" value="Unassembled WGS sequence"/>
</dbReference>
<gene>
    <name evidence="2" type="ORF">LNINA_LOCUS5543</name>
</gene>
<sequence>MTDPAKVVKYSDMLRIIHEPEKVIVDVRNPEELKETGKIPSSMNIPLGNLRDALSMSEADFKKQYLREKPTQSTDIIFYCKSGVRASNARDQALELGYSKSKTYIGSWTDWSNH</sequence>
<feature type="domain" description="Rhodanese" evidence="1">
    <location>
        <begin position="18"/>
        <end position="113"/>
    </location>
</feature>
<dbReference type="PANTHER" id="PTHR44086:SF10">
    <property type="entry name" value="THIOSULFATE SULFURTRANSFERASE_RHODANESE-LIKE DOMAIN-CONTAINING PROTEIN 3"/>
    <property type="match status" value="1"/>
</dbReference>
<accession>A0AAV1J8X2</accession>
<dbReference type="PROSITE" id="PS50206">
    <property type="entry name" value="RHODANESE_3"/>
    <property type="match status" value="1"/>
</dbReference>
<dbReference type="SMART" id="SM00450">
    <property type="entry name" value="RHOD"/>
    <property type="match status" value="1"/>
</dbReference>
<keyword evidence="3" id="KW-1185">Reference proteome</keyword>
<organism evidence="2 3">
    <name type="scientific">Leptosia nina</name>
    <dbReference type="NCBI Taxonomy" id="320188"/>
    <lineage>
        <taxon>Eukaryota</taxon>
        <taxon>Metazoa</taxon>
        <taxon>Ecdysozoa</taxon>
        <taxon>Arthropoda</taxon>
        <taxon>Hexapoda</taxon>
        <taxon>Insecta</taxon>
        <taxon>Pterygota</taxon>
        <taxon>Neoptera</taxon>
        <taxon>Endopterygota</taxon>
        <taxon>Lepidoptera</taxon>
        <taxon>Glossata</taxon>
        <taxon>Ditrysia</taxon>
        <taxon>Papilionoidea</taxon>
        <taxon>Pieridae</taxon>
        <taxon>Pierinae</taxon>
        <taxon>Leptosia</taxon>
    </lineage>
</organism>
<reference evidence="2 3" key="1">
    <citation type="submission" date="2023-11" db="EMBL/GenBank/DDBJ databases">
        <authorList>
            <person name="Okamura Y."/>
        </authorList>
    </citation>
    <scope>NUCLEOTIDE SEQUENCE [LARGE SCALE GENOMIC DNA]</scope>
</reference>
<evidence type="ECO:0000313" key="3">
    <source>
        <dbReference type="Proteomes" id="UP001497472"/>
    </source>
</evidence>
<dbReference type="InterPro" id="IPR001763">
    <property type="entry name" value="Rhodanese-like_dom"/>
</dbReference>
<proteinExistence type="predicted"/>
<evidence type="ECO:0000313" key="2">
    <source>
        <dbReference type="EMBL" id="CAK1545931.1"/>
    </source>
</evidence>
<protein>
    <recommendedName>
        <fullName evidence="1">Rhodanese domain-containing protein</fullName>
    </recommendedName>
</protein>
<dbReference type="PANTHER" id="PTHR44086">
    <property type="entry name" value="THIOSULFATE SULFURTRANSFERASE RDL2, MITOCHONDRIAL-RELATED"/>
    <property type="match status" value="1"/>
</dbReference>
<dbReference type="AlphaFoldDB" id="A0AAV1J8X2"/>
<dbReference type="InterPro" id="IPR036873">
    <property type="entry name" value="Rhodanese-like_dom_sf"/>
</dbReference>
<dbReference type="EMBL" id="CAVLEF010000007">
    <property type="protein sequence ID" value="CAK1545931.1"/>
    <property type="molecule type" value="Genomic_DNA"/>
</dbReference>
<comment type="caution">
    <text evidence="2">The sequence shown here is derived from an EMBL/GenBank/DDBJ whole genome shotgun (WGS) entry which is preliminary data.</text>
</comment>
<dbReference type="Gene3D" id="3.40.250.10">
    <property type="entry name" value="Rhodanese-like domain"/>
    <property type="match status" value="1"/>
</dbReference>